<gene>
    <name evidence="1" type="ORF">DFJ66_2632</name>
</gene>
<reference evidence="1 2" key="1">
    <citation type="submission" date="2018-10" db="EMBL/GenBank/DDBJ databases">
        <title>Sequencing the genomes of 1000 actinobacteria strains.</title>
        <authorList>
            <person name="Klenk H.-P."/>
        </authorList>
    </citation>
    <scope>NUCLEOTIDE SEQUENCE [LARGE SCALE GENOMIC DNA]</scope>
    <source>
        <strain evidence="1 2">DSM 43911</strain>
    </source>
</reference>
<name>A0A495X518_9PSEU</name>
<proteinExistence type="predicted"/>
<keyword evidence="2" id="KW-1185">Reference proteome</keyword>
<comment type="caution">
    <text evidence="1">The sequence shown here is derived from an EMBL/GenBank/DDBJ whole genome shotgun (WGS) entry which is preliminary data.</text>
</comment>
<dbReference type="EMBL" id="RBXR01000001">
    <property type="protein sequence ID" value="RKT69411.1"/>
    <property type="molecule type" value="Genomic_DNA"/>
</dbReference>
<accession>A0A495X518</accession>
<evidence type="ECO:0000313" key="1">
    <source>
        <dbReference type="EMBL" id="RKT69411.1"/>
    </source>
</evidence>
<sequence>MSGSDPTGAELASRDSLGRTKAIITPEGWHPSQVDGWTFAFGAHLSGDPVGIVLFEKTIVSEDWTLVLHFDRTDESVLLNPVMVSDAQGEEAVFWPDSVDELHALMSEIGRYGTAHLGDEGWTVQAAVTLAAAEEAAEDGRRVVMLGDNEKWVFADTRTVVPTGFVEFSGFDGARALPPPSSVLTDDPATMGLVVERHYRGEGVRHASLLTREMVISTVVGLDYDLAGAVAAFTAPDRFQKAYAQGLCDQIAEHAAEIRGFVAMADLALGTPGFGEPASLSQLLTREQTLRVASTLEDLSGHLALRAGVELPWRLGVVGWMAKVEPAPDLAVKGKAARPAVQRARAVNLARSGSSQRRLESSGVEAVRSQVRLAVFKGPGR</sequence>
<organism evidence="1 2">
    <name type="scientific">Saccharothrix variisporea</name>
    <dbReference type="NCBI Taxonomy" id="543527"/>
    <lineage>
        <taxon>Bacteria</taxon>
        <taxon>Bacillati</taxon>
        <taxon>Actinomycetota</taxon>
        <taxon>Actinomycetes</taxon>
        <taxon>Pseudonocardiales</taxon>
        <taxon>Pseudonocardiaceae</taxon>
        <taxon>Saccharothrix</taxon>
    </lineage>
</organism>
<dbReference type="OrthoDB" id="5197117at2"/>
<dbReference type="RefSeq" id="WP_121221143.1">
    <property type="nucleotide sequence ID" value="NZ_JBIUBA010000002.1"/>
</dbReference>
<dbReference type="AlphaFoldDB" id="A0A495X518"/>
<dbReference type="Proteomes" id="UP000272729">
    <property type="component" value="Unassembled WGS sequence"/>
</dbReference>
<evidence type="ECO:0000313" key="2">
    <source>
        <dbReference type="Proteomes" id="UP000272729"/>
    </source>
</evidence>
<protein>
    <submittedName>
        <fullName evidence="1">Uncharacterized protein</fullName>
    </submittedName>
</protein>